<dbReference type="AlphaFoldDB" id="A0ABD3IC32"/>
<name>A0ABD3IC32_9MARC</name>
<evidence type="ECO:0000259" key="2">
    <source>
        <dbReference type="Pfam" id="PF14111"/>
    </source>
</evidence>
<evidence type="ECO:0000313" key="3">
    <source>
        <dbReference type="EMBL" id="KAL3701258.1"/>
    </source>
</evidence>
<proteinExistence type="predicted"/>
<dbReference type="Proteomes" id="UP001633002">
    <property type="component" value="Unassembled WGS sequence"/>
</dbReference>
<dbReference type="Pfam" id="PF14111">
    <property type="entry name" value="DUF4283"/>
    <property type="match status" value="1"/>
</dbReference>
<organism evidence="3 4">
    <name type="scientific">Riccia sorocarpa</name>
    <dbReference type="NCBI Taxonomy" id="122646"/>
    <lineage>
        <taxon>Eukaryota</taxon>
        <taxon>Viridiplantae</taxon>
        <taxon>Streptophyta</taxon>
        <taxon>Embryophyta</taxon>
        <taxon>Marchantiophyta</taxon>
        <taxon>Marchantiopsida</taxon>
        <taxon>Marchantiidae</taxon>
        <taxon>Marchantiales</taxon>
        <taxon>Ricciaceae</taxon>
        <taxon>Riccia</taxon>
    </lineage>
</organism>
<feature type="region of interest" description="Disordered" evidence="1">
    <location>
        <begin position="78"/>
        <end position="100"/>
    </location>
</feature>
<accession>A0ABD3IC32</accession>
<comment type="caution">
    <text evidence="3">The sequence shown here is derived from an EMBL/GenBank/DDBJ whole genome shotgun (WGS) entry which is preliminary data.</text>
</comment>
<reference evidence="3 4" key="1">
    <citation type="submission" date="2024-09" db="EMBL/GenBank/DDBJ databases">
        <title>Chromosome-scale assembly of Riccia sorocarpa.</title>
        <authorList>
            <person name="Paukszto L."/>
        </authorList>
    </citation>
    <scope>NUCLEOTIDE SEQUENCE [LARGE SCALE GENOMIC DNA]</scope>
    <source>
        <strain evidence="3">LP-2024</strain>
        <tissue evidence="3">Aerial parts of the thallus</tissue>
    </source>
</reference>
<protein>
    <recommendedName>
        <fullName evidence="2">DUF4283 domain-containing protein</fullName>
    </recommendedName>
</protein>
<gene>
    <name evidence="3" type="ORF">R1sor_019280</name>
</gene>
<evidence type="ECO:0000256" key="1">
    <source>
        <dbReference type="SAM" id="MobiDB-lite"/>
    </source>
</evidence>
<feature type="compositionally biased region" description="Polar residues" evidence="1">
    <location>
        <begin position="1"/>
        <end position="18"/>
    </location>
</feature>
<feature type="region of interest" description="Disordered" evidence="1">
    <location>
        <begin position="1"/>
        <end position="66"/>
    </location>
</feature>
<dbReference type="EMBL" id="JBJQOH010000001">
    <property type="protein sequence ID" value="KAL3701258.1"/>
    <property type="molecule type" value="Genomic_DNA"/>
</dbReference>
<sequence>MGVLNAQASPGNAWQSATPDHLTNIGYPNRTRSPRDPAAISPRRDNSCSPRSPPSLPGRSGLHPTADDAYTFATQTNTAPSHLHVEKTPKEATPVRTGPTTDMNWAAIVEEEENGQCELEDSASMSVLNSAKRADRDYIKQRRWVRNAKKEITEAFSKIVESVGDVEGEEVAADYHFNTDEQLKIHAQKRRLEDCGVLAPRHYLVVLHNTEDRDEVLAGGPYYMRKRMIYTTPWEPGFDTHRVLAKKMAVWLDLLNVDHMMEGLGKSLLSSLGEVLQVAGITEKMEANISGCVLMDMTKTPPQSWCCT</sequence>
<feature type="domain" description="DUF4283" evidence="2">
    <location>
        <begin position="198"/>
        <end position="240"/>
    </location>
</feature>
<keyword evidence="4" id="KW-1185">Reference proteome</keyword>
<dbReference type="InterPro" id="IPR025558">
    <property type="entry name" value="DUF4283"/>
</dbReference>
<evidence type="ECO:0000313" key="4">
    <source>
        <dbReference type="Proteomes" id="UP001633002"/>
    </source>
</evidence>